<keyword evidence="1" id="KW-1133">Transmembrane helix</keyword>
<evidence type="ECO:0008006" key="4">
    <source>
        <dbReference type="Google" id="ProtNLM"/>
    </source>
</evidence>
<keyword evidence="3" id="KW-1185">Reference proteome</keyword>
<evidence type="ECO:0000313" key="3">
    <source>
        <dbReference type="Proteomes" id="UP000665047"/>
    </source>
</evidence>
<organism evidence="2 3">
    <name type="scientific">Xenorhabdus budapestensis</name>
    <dbReference type="NCBI Taxonomy" id="290110"/>
    <lineage>
        <taxon>Bacteria</taxon>
        <taxon>Pseudomonadati</taxon>
        <taxon>Pseudomonadota</taxon>
        <taxon>Gammaproteobacteria</taxon>
        <taxon>Enterobacterales</taxon>
        <taxon>Morganellaceae</taxon>
        <taxon>Xenorhabdus</taxon>
    </lineage>
</organism>
<accession>A0ABX7VH25</accession>
<protein>
    <recommendedName>
        <fullName evidence="4">DUF3742 domain-containing protein</fullName>
    </recommendedName>
</protein>
<dbReference type="RefSeq" id="WP_209027122.1">
    <property type="nucleotide sequence ID" value="NZ_CP072455.1"/>
</dbReference>
<gene>
    <name evidence="2" type="ORF">HGO23_14785</name>
</gene>
<dbReference type="EMBL" id="CP072455">
    <property type="protein sequence ID" value="QTL39107.1"/>
    <property type="molecule type" value="Genomic_DNA"/>
</dbReference>
<evidence type="ECO:0000313" key="2">
    <source>
        <dbReference type="EMBL" id="QTL39107.1"/>
    </source>
</evidence>
<keyword evidence="1" id="KW-0472">Membrane</keyword>
<name>A0ABX7VH25_XENBU</name>
<sequence length="114" mass="13024">MKKKTKAASRGEQWGINAAHFYKWLFKKLKAWDATTVKKAKSMNIPAWLGHIPVIALCLLVITILSFSIFITISVIIISFVIVNIFPNMGPWKHGHYEIDGYHYPDGSIDHNDR</sequence>
<proteinExistence type="predicted"/>
<dbReference type="Proteomes" id="UP000665047">
    <property type="component" value="Chromosome"/>
</dbReference>
<keyword evidence="1" id="KW-0812">Transmembrane</keyword>
<evidence type="ECO:0000256" key="1">
    <source>
        <dbReference type="SAM" id="Phobius"/>
    </source>
</evidence>
<reference evidence="2 3" key="1">
    <citation type="submission" date="2021-03" db="EMBL/GenBank/DDBJ databases">
        <title>Complete Genome Sequence Data of Xenorhabdus budapestensis strain C72, a Candidate Biological Control Agent, from China.</title>
        <authorList>
            <person name="LI B."/>
            <person name="WANG S."/>
            <person name="QIU D."/>
        </authorList>
    </citation>
    <scope>NUCLEOTIDE SEQUENCE [LARGE SCALE GENOMIC DNA]</scope>
    <source>
        <strain evidence="2 3">C-7-2</strain>
    </source>
</reference>
<feature type="transmembrane region" description="Helical" evidence="1">
    <location>
        <begin position="48"/>
        <end position="81"/>
    </location>
</feature>